<sequence length="49" mass="5375">MFLQPGEWPNLGDTRGQEARSIGAILGGMREIVALRAAKQARPLRRKSA</sequence>
<evidence type="ECO:0000313" key="1">
    <source>
        <dbReference type="EMBL" id="MDT8759505.1"/>
    </source>
</evidence>
<proteinExistence type="predicted"/>
<protein>
    <submittedName>
        <fullName evidence="1">Uncharacterized protein</fullName>
    </submittedName>
</protein>
<name>A0ABU3N4P4_9SPHN</name>
<dbReference type="EMBL" id="JALMLT010000003">
    <property type="protein sequence ID" value="MDT8759505.1"/>
    <property type="molecule type" value="Genomic_DNA"/>
</dbReference>
<reference evidence="1" key="1">
    <citation type="submission" date="2022-04" db="EMBL/GenBank/DDBJ databases">
        <title>Tomato heritable bacteria conferring resistance against bacterial wilt.</title>
        <authorList>
            <person name="Yin J."/>
        </authorList>
    </citation>
    <scope>NUCLEOTIDE SEQUENCE</scope>
    <source>
        <strain evidence="1">Cra20</strain>
    </source>
</reference>
<accession>A0ABU3N4P4</accession>
<gene>
    <name evidence="1" type="ORF">MZO42_12435</name>
</gene>
<organism evidence="1">
    <name type="scientific">Sphingomonas psychrotolerans</name>
    <dbReference type="NCBI Taxonomy" id="1327635"/>
    <lineage>
        <taxon>Bacteria</taxon>
        <taxon>Pseudomonadati</taxon>
        <taxon>Pseudomonadota</taxon>
        <taxon>Alphaproteobacteria</taxon>
        <taxon>Sphingomonadales</taxon>
        <taxon>Sphingomonadaceae</taxon>
        <taxon>Sphingomonas</taxon>
    </lineage>
</organism>
<comment type="caution">
    <text evidence="1">The sequence shown here is derived from an EMBL/GenBank/DDBJ whole genome shotgun (WGS) entry which is preliminary data.</text>
</comment>